<dbReference type="InterPro" id="IPR051046">
    <property type="entry name" value="MurCDEF_CellWall_CoF430Synth"/>
</dbReference>
<keyword evidence="3" id="KW-0067">ATP-binding</keyword>
<dbReference type="AlphaFoldDB" id="A0A8H8Z0F5"/>
<evidence type="ECO:0000256" key="2">
    <source>
        <dbReference type="ARBA" id="ARBA00022741"/>
    </source>
</evidence>
<keyword evidence="2" id="KW-0547">Nucleotide-binding</keyword>
<dbReference type="PANTHER" id="PTHR43024:SF1">
    <property type="entry name" value="UDP-N-ACETYLMURAMOYL-TRIPEPTIDE--D-ALANYL-D-ALANINE LIGASE"/>
    <property type="match status" value="1"/>
</dbReference>
<evidence type="ECO:0000256" key="3">
    <source>
        <dbReference type="ARBA" id="ARBA00022840"/>
    </source>
</evidence>
<dbReference type="GO" id="GO:0005524">
    <property type="term" value="F:ATP binding"/>
    <property type="evidence" value="ECO:0007669"/>
    <property type="project" value="UniProtKB-KW"/>
</dbReference>
<comment type="caution">
    <text evidence="5">The sequence shown here is derived from an EMBL/GenBank/DDBJ whole genome shotgun (WGS) entry which is preliminary data.</text>
</comment>
<dbReference type="Gene3D" id="3.40.1190.10">
    <property type="entry name" value="Mur-like, catalytic domain"/>
    <property type="match status" value="1"/>
</dbReference>
<protein>
    <recommendedName>
        <fullName evidence="4">Mur ligase central domain-containing protein</fullName>
    </recommendedName>
</protein>
<sequence length="91" mass="10555">MKLRSVYWFLKSHKRSAAIAEWVVSQAAFIWRRLLFNTTFIAITGSAGKTTIKEFLASILEQHYSVVRTPGNWNHRKYQGPEYTILKARPA</sequence>
<dbReference type="InterPro" id="IPR013221">
    <property type="entry name" value="Mur_ligase_cen"/>
</dbReference>
<dbReference type="SUPFAM" id="SSF53623">
    <property type="entry name" value="MurD-like peptide ligases, catalytic domain"/>
    <property type="match status" value="1"/>
</dbReference>
<gene>
    <name evidence="5" type="ORF">NMYAN_20328</name>
</gene>
<proteinExistence type="predicted"/>
<dbReference type="Proteomes" id="UP000601736">
    <property type="component" value="Unassembled WGS sequence"/>
</dbReference>
<evidence type="ECO:0000313" key="6">
    <source>
        <dbReference type="Proteomes" id="UP000601736"/>
    </source>
</evidence>
<dbReference type="GO" id="GO:0016881">
    <property type="term" value="F:acid-amino acid ligase activity"/>
    <property type="evidence" value="ECO:0007669"/>
    <property type="project" value="InterPro"/>
</dbReference>
<keyword evidence="1" id="KW-0436">Ligase</keyword>
<evidence type="ECO:0000259" key="4">
    <source>
        <dbReference type="Pfam" id="PF08245"/>
    </source>
</evidence>
<dbReference type="PANTHER" id="PTHR43024">
    <property type="entry name" value="UDP-N-ACETYLMURAMOYL-TRIPEPTIDE--D-ALANYL-D-ALANINE LIGASE"/>
    <property type="match status" value="1"/>
</dbReference>
<dbReference type="Pfam" id="PF08245">
    <property type="entry name" value="Mur_ligase_M"/>
    <property type="match status" value="1"/>
</dbReference>
<evidence type="ECO:0000313" key="5">
    <source>
        <dbReference type="EMBL" id="CAE6503196.1"/>
    </source>
</evidence>
<feature type="domain" description="Mur ligase central" evidence="4">
    <location>
        <begin position="43"/>
        <end position="73"/>
    </location>
</feature>
<reference evidence="5" key="1">
    <citation type="submission" date="2021-02" db="EMBL/GenBank/DDBJ databases">
        <authorList>
            <person name="Han P."/>
        </authorList>
    </citation>
    <scope>NUCLEOTIDE SEQUENCE</scope>
    <source>
        <strain evidence="5">Nitrosomonas nitrosa 18-3D</strain>
    </source>
</reference>
<evidence type="ECO:0000256" key="1">
    <source>
        <dbReference type="ARBA" id="ARBA00022598"/>
    </source>
</evidence>
<dbReference type="EMBL" id="CAJNAP010000012">
    <property type="protein sequence ID" value="CAE6503196.1"/>
    <property type="molecule type" value="Genomic_DNA"/>
</dbReference>
<dbReference type="RefSeq" id="WP_204799723.1">
    <property type="nucleotide sequence ID" value="NZ_CAJNAP010000012.1"/>
</dbReference>
<dbReference type="InterPro" id="IPR036565">
    <property type="entry name" value="Mur-like_cat_sf"/>
</dbReference>
<accession>A0A8H8Z0F5</accession>
<organism evidence="5 6">
    <name type="scientific">Nitrosomonas nitrosa</name>
    <dbReference type="NCBI Taxonomy" id="52442"/>
    <lineage>
        <taxon>Bacteria</taxon>
        <taxon>Pseudomonadati</taxon>
        <taxon>Pseudomonadota</taxon>
        <taxon>Betaproteobacteria</taxon>
        <taxon>Nitrosomonadales</taxon>
        <taxon>Nitrosomonadaceae</taxon>
        <taxon>Nitrosomonas</taxon>
    </lineage>
</organism>
<name>A0A8H8Z0F5_9PROT</name>